<feature type="domain" description="HotDog ACOT-type" evidence="6">
    <location>
        <begin position="199"/>
        <end position="311"/>
    </location>
</feature>
<feature type="compositionally biased region" description="Basic and acidic residues" evidence="5">
    <location>
        <begin position="150"/>
        <end position="162"/>
    </location>
</feature>
<feature type="domain" description="HotDog ACOT-type" evidence="6">
    <location>
        <begin position="10"/>
        <end position="131"/>
    </location>
</feature>
<dbReference type="Proteomes" id="UP000664417">
    <property type="component" value="Unassembled WGS sequence"/>
</dbReference>
<dbReference type="PROSITE" id="PS51770">
    <property type="entry name" value="HOTDOG_ACOT"/>
    <property type="match status" value="2"/>
</dbReference>
<accession>A0A8J7QEI2</accession>
<feature type="region of interest" description="Disordered" evidence="5">
    <location>
        <begin position="150"/>
        <end position="174"/>
    </location>
</feature>
<sequence length="364" mass="41302">MNEVAAKRPGDSRFEKRFLFSSDPALRERFINFFGDLRFGILLEEMDSAAGVVAYDHTDGFDKDLTIVTAACDRIELLCPLQSDRDLRILGQVNYVGRSSMEVGLQMESKTQRGWEAVANAFFIMVARREEGAFPVPPLRVEGEQEMRSWDEGRVRQGERRSQAKSHYLNKPPSAEESALLHSLLRETEQQSQKGVLMKDTHRQATILMHPQNRNIHNKVFGGYIMRLSFETAWSIAHIFSRRRPLFLAVDQFDFLKPVEIGSIVSFDGMVTFTGKTSYIIEVKAEVINPRNGTREITNISYFTFVAADAAGQPRPVPAVLPRSYDEGLKFIDGRRRYHMVKAKRETASDTTPDETSDTPEEGA</sequence>
<keyword evidence="2 4" id="KW-0378">Hydrolase</keyword>
<keyword evidence="8" id="KW-1185">Reference proteome</keyword>
<evidence type="ECO:0000313" key="8">
    <source>
        <dbReference type="Proteomes" id="UP000664417"/>
    </source>
</evidence>
<dbReference type="EMBL" id="JAFREP010000042">
    <property type="protein sequence ID" value="MBO1322779.1"/>
    <property type="molecule type" value="Genomic_DNA"/>
</dbReference>
<keyword evidence="3" id="KW-0809">Transit peptide</keyword>
<dbReference type="PANTHER" id="PTHR12655">
    <property type="entry name" value="ACYL-COA THIOESTERASE"/>
    <property type="match status" value="1"/>
</dbReference>
<dbReference type="InterPro" id="IPR006683">
    <property type="entry name" value="Thioestr_dom"/>
</dbReference>
<dbReference type="PANTHER" id="PTHR12655:SF0">
    <property type="entry name" value="ACYL-COENZYME A THIOESTERASE 9, MITOCHONDRIAL"/>
    <property type="match status" value="1"/>
</dbReference>
<dbReference type="SUPFAM" id="SSF54637">
    <property type="entry name" value="Thioesterase/thiol ester dehydrase-isomerase"/>
    <property type="match status" value="2"/>
</dbReference>
<evidence type="ECO:0000256" key="1">
    <source>
        <dbReference type="ARBA" id="ARBA00022737"/>
    </source>
</evidence>
<dbReference type="CDD" id="cd03442">
    <property type="entry name" value="BFIT_BACH"/>
    <property type="match status" value="2"/>
</dbReference>
<dbReference type="Pfam" id="PF03061">
    <property type="entry name" value="4HBT"/>
    <property type="match status" value="2"/>
</dbReference>
<evidence type="ECO:0000313" key="7">
    <source>
        <dbReference type="EMBL" id="MBO1322779.1"/>
    </source>
</evidence>
<dbReference type="GO" id="GO:0047617">
    <property type="term" value="F:fatty acyl-CoA hydrolase activity"/>
    <property type="evidence" value="ECO:0007669"/>
    <property type="project" value="TreeGrafter"/>
</dbReference>
<evidence type="ECO:0000256" key="5">
    <source>
        <dbReference type="SAM" id="MobiDB-lite"/>
    </source>
</evidence>
<reference evidence="7" key="1">
    <citation type="submission" date="2021-03" db="EMBL/GenBank/DDBJ databases">
        <authorList>
            <person name="Wang G."/>
        </authorList>
    </citation>
    <scope>NUCLEOTIDE SEQUENCE</scope>
    <source>
        <strain evidence="7">KCTC 12899</strain>
    </source>
</reference>
<evidence type="ECO:0000256" key="2">
    <source>
        <dbReference type="ARBA" id="ARBA00022801"/>
    </source>
</evidence>
<evidence type="ECO:0000259" key="6">
    <source>
        <dbReference type="PROSITE" id="PS51770"/>
    </source>
</evidence>
<gene>
    <name evidence="7" type="ORF">J3U88_30180</name>
</gene>
<keyword evidence="1" id="KW-0677">Repeat</keyword>
<dbReference type="InterPro" id="IPR033120">
    <property type="entry name" value="HOTDOG_ACOT"/>
</dbReference>
<comment type="caution">
    <text evidence="7">The sequence shown here is derived from an EMBL/GenBank/DDBJ whole genome shotgun (WGS) entry which is preliminary data.</text>
</comment>
<evidence type="ECO:0000256" key="3">
    <source>
        <dbReference type="ARBA" id="ARBA00022946"/>
    </source>
</evidence>
<feature type="compositionally biased region" description="Acidic residues" evidence="5">
    <location>
        <begin position="352"/>
        <end position="364"/>
    </location>
</feature>
<organism evidence="7 8">
    <name type="scientific">Acanthopleuribacter pedis</name>
    <dbReference type="NCBI Taxonomy" id="442870"/>
    <lineage>
        <taxon>Bacteria</taxon>
        <taxon>Pseudomonadati</taxon>
        <taxon>Acidobacteriota</taxon>
        <taxon>Holophagae</taxon>
        <taxon>Acanthopleuribacterales</taxon>
        <taxon>Acanthopleuribacteraceae</taxon>
        <taxon>Acanthopleuribacter</taxon>
    </lineage>
</organism>
<dbReference type="AlphaFoldDB" id="A0A8J7QEI2"/>
<dbReference type="InterPro" id="IPR029069">
    <property type="entry name" value="HotDog_dom_sf"/>
</dbReference>
<proteinExistence type="predicted"/>
<evidence type="ECO:0000256" key="4">
    <source>
        <dbReference type="PROSITE-ProRule" id="PRU01106"/>
    </source>
</evidence>
<dbReference type="RefSeq" id="WP_207862750.1">
    <property type="nucleotide sequence ID" value="NZ_JAFREP010000042.1"/>
</dbReference>
<dbReference type="Gene3D" id="3.10.129.10">
    <property type="entry name" value="Hotdog Thioesterase"/>
    <property type="match status" value="2"/>
</dbReference>
<dbReference type="GO" id="GO:0006637">
    <property type="term" value="P:acyl-CoA metabolic process"/>
    <property type="evidence" value="ECO:0007669"/>
    <property type="project" value="TreeGrafter"/>
</dbReference>
<name>A0A8J7QEI2_9BACT</name>
<feature type="region of interest" description="Disordered" evidence="5">
    <location>
        <begin position="342"/>
        <end position="364"/>
    </location>
</feature>
<protein>
    <recommendedName>
        <fullName evidence="6">HotDog ACOT-type domain-containing protein</fullName>
    </recommendedName>
</protein>